<dbReference type="EMBL" id="NBNE01022230">
    <property type="protein sequence ID" value="OWY90676.1"/>
    <property type="molecule type" value="Genomic_DNA"/>
</dbReference>
<evidence type="ECO:0000313" key="7">
    <source>
        <dbReference type="Proteomes" id="UP000198211"/>
    </source>
</evidence>
<dbReference type="PANTHER" id="PTHR45639:SF34">
    <property type="entry name" value="CHAPERONE PROTEIN DNAK"/>
    <property type="match status" value="1"/>
</dbReference>
<dbReference type="InterPro" id="IPR043129">
    <property type="entry name" value="ATPase_NBD"/>
</dbReference>
<dbReference type="OrthoDB" id="2401965at2759"/>
<proteinExistence type="inferred from homology"/>
<dbReference type="SUPFAM" id="SSF53067">
    <property type="entry name" value="Actin-like ATPase domain"/>
    <property type="match status" value="1"/>
</dbReference>
<evidence type="ECO:0000256" key="5">
    <source>
        <dbReference type="SAM" id="Phobius"/>
    </source>
</evidence>
<dbReference type="InterPro" id="IPR013126">
    <property type="entry name" value="Hsp_70_fam"/>
</dbReference>
<dbReference type="GO" id="GO:0034663">
    <property type="term" value="C:endoplasmic reticulum chaperone complex"/>
    <property type="evidence" value="ECO:0007669"/>
    <property type="project" value="TreeGrafter"/>
</dbReference>
<feature type="non-terminal residue" evidence="6">
    <location>
        <position position="187"/>
    </location>
</feature>
<dbReference type="PANTHER" id="PTHR45639">
    <property type="entry name" value="HSC70CB, ISOFORM G-RELATED"/>
    <property type="match status" value="1"/>
</dbReference>
<keyword evidence="5" id="KW-0472">Membrane</keyword>
<keyword evidence="6" id="KW-0346">Stress response</keyword>
<comment type="caution">
    <text evidence="6">The sequence shown here is derived from an EMBL/GenBank/DDBJ whole genome shotgun (WGS) entry which is preliminary data.</text>
</comment>
<feature type="compositionally biased region" description="Polar residues" evidence="4">
    <location>
        <begin position="54"/>
        <end position="73"/>
    </location>
</feature>
<dbReference type="PROSITE" id="PS00297">
    <property type="entry name" value="HSP70_1"/>
    <property type="match status" value="1"/>
</dbReference>
<evidence type="ECO:0000313" key="6">
    <source>
        <dbReference type="EMBL" id="OWY90676.1"/>
    </source>
</evidence>
<gene>
    <name evidence="6" type="ORF">PHMEG_00041089</name>
</gene>
<feature type="region of interest" description="Disordered" evidence="4">
    <location>
        <begin position="54"/>
        <end position="74"/>
    </location>
</feature>
<dbReference type="GO" id="GO:0030968">
    <property type="term" value="P:endoplasmic reticulum unfolded protein response"/>
    <property type="evidence" value="ECO:0007669"/>
    <property type="project" value="TreeGrafter"/>
</dbReference>
<keyword evidence="2" id="KW-0547">Nucleotide-binding</keyword>
<evidence type="ECO:0000256" key="2">
    <source>
        <dbReference type="ARBA" id="ARBA00022741"/>
    </source>
</evidence>
<dbReference type="Gene3D" id="3.30.420.40">
    <property type="match status" value="1"/>
</dbReference>
<dbReference type="STRING" id="4795.A0A225UDK0"/>
<dbReference type="Pfam" id="PF00012">
    <property type="entry name" value="HSP70"/>
    <property type="match status" value="1"/>
</dbReference>
<keyword evidence="5" id="KW-0812">Transmembrane</keyword>
<feature type="transmembrane region" description="Helical" evidence="5">
    <location>
        <begin position="79"/>
        <end position="105"/>
    </location>
</feature>
<dbReference type="GO" id="GO:0140662">
    <property type="term" value="F:ATP-dependent protein folding chaperone"/>
    <property type="evidence" value="ECO:0007669"/>
    <property type="project" value="InterPro"/>
</dbReference>
<organism evidence="6 7">
    <name type="scientific">Phytophthora megakarya</name>
    <dbReference type="NCBI Taxonomy" id="4795"/>
    <lineage>
        <taxon>Eukaryota</taxon>
        <taxon>Sar</taxon>
        <taxon>Stramenopiles</taxon>
        <taxon>Oomycota</taxon>
        <taxon>Peronosporomycetes</taxon>
        <taxon>Peronosporales</taxon>
        <taxon>Peronosporaceae</taxon>
        <taxon>Phytophthora</taxon>
    </lineage>
</organism>
<dbReference type="FunFam" id="3.30.420.40:FF:000028">
    <property type="entry name" value="heat shock 70 kDa protein-like"/>
    <property type="match status" value="1"/>
</dbReference>
<comment type="similarity">
    <text evidence="1">Belongs to the heat shock protein 70 family.</text>
</comment>
<name>A0A225UDK0_9STRA</name>
<accession>A0A225UDK0</accession>
<reference evidence="7" key="1">
    <citation type="submission" date="2017-03" db="EMBL/GenBank/DDBJ databases">
        <title>Phytopthora megakarya and P. palmivora, two closely related causual agents of cacao black pod achieved similar genome size and gene model numbers by different mechanisms.</title>
        <authorList>
            <person name="Ali S."/>
            <person name="Shao J."/>
            <person name="Larry D.J."/>
            <person name="Kronmiller B."/>
            <person name="Shen D."/>
            <person name="Strem M.D."/>
            <person name="Melnick R.L."/>
            <person name="Guiltinan M.J."/>
            <person name="Tyler B.M."/>
            <person name="Meinhardt L.W."/>
            <person name="Bailey B.A."/>
        </authorList>
    </citation>
    <scope>NUCLEOTIDE SEQUENCE [LARGE SCALE GENOMIC DNA]</scope>
    <source>
        <strain evidence="7">zdho120</strain>
    </source>
</reference>
<evidence type="ECO:0000256" key="1">
    <source>
        <dbReference type="ARBA" id="ARBA00007381"/>
    </source>
</evidence>
<dbReference type="Proteomes" id="UP000198211">
    <property type="component" value="Unassembled WGS sequence"/>
</dbReference>
<dbReference type="PRINTS" id="PR00301">
    <property type="entry name" value="HEATSHOCK70"/>
</dbReference>
<keyword evidence="5" id="KW-1133">Transmembrane helix</keyword>
<evidence type="ECO:0000256" key="3">
    <source>
        <dbReference type="ARBA" id="ARBA00022840"/>
    </source>
</evidence>
<keyword evidence="3" id="KW-0067">ATP-binding</keyword>
<evidence type="ECO:0000256" key="4">
    <source>
        <dbReference type="SAM" id="MobiDB-lite"/>
    </source>
</evidence>
<sequence>MLHYPLAMFMFWKHLGDQQGKLDDDQSTFVLEGADSQGGSRAYMATDTSTFDENVEEPSQTTYNKMPTSSTSARRPKGAAALGAVNIGSLLLLLGGVFAVVAALLARQGFTGRDHVVGIDLGTTYSVVAISQKNNVTAIADREGHALVPSTVAFLPDGEVLVGREARAHRTTDPQHTIFNAKRFIGQ</sequence>
<keyword evidence="7" id="KW-1185">Reference proteome</keyword>
<dbReference type="AlphaFoldDB" id="A0A225UDK0"/>
<dbReference type="InterPro" id="IPR018181">
    <property type="entry name" value="Heat_shock_70_CS"/>
</dbReference>
<dbReference type="GO" id="GO:0005524">
    <property type="term" value="F:ATP binding"/>
    <property type="evidence" value="ECO:0007669"/>
    <property type="project" value="UniProtKB-KW"/>
</dbReference>
<protein>
    <submittedName>
        <fullName evidence="6">Heat shock protein70</fullName>
    </submittedName>
</protein>